<gene>
    <name evidence="1" type="ORF">FKW77_006456</name>
</gene>
<dbReference type="InterPro" id="IPR006175">
    <property type="entry name" value="YjgF/YER057c/UK114"/>
</dbReference>
<dbReference type="AlphaFoldDB" id="A0A517L1H0"/>
<organism evidence="1 2">
    <name type="scientific">Venturia effusa</name>
    <dbReference type="NCBI Taxonomy" id="50376"/>
    <lineage>
        <taxon>Eukaryota</taxon>
        <taxon>Fungi</taxon>
        <taxon>Dikarya</taxon>
        <taxon>Ascomycota</taxon>
        <taxon>Pezizomycotina</taxon>
        <taxon>Dothideomycetes</taxon>
        <taxon>Pleosporomycetidae</taxon>
        <taxon>Venturiales</taxon>
        <taxon>Venturiaceae</taxon>
        <taxon>Venturia</taxon>
    </lineage>
</organism>
<dbReference type="OrthoDB" id="309640at2759"/>
<dbReference type="STRING" id="50376.A0A517L1H0"/>
<dbReference type="PANTHER" id="PTHR43857">
    <property type="entry name" value="BLR7761 PROTEIN"/>
    <property type="match status" value="1"/>
</dbReference>
<dbReference type="InterPro" id="IPR035959">
    <property type="entry name" value="RutC-like_sf"/>
</dbReference>
<dbReference type="SUPFAM" id="SSF55298">
    <property type="entry name" value="YjgF-like"/>
    <property type="match status" value="1"/>
</dbReference>
<accession>A0A517L1H0</accession>
<dbReference type="Proteomes" id="UP000316270">
    <property type="component" value="Chromosome 3"/>
</dbReference>
<protein>
    <submittedName>
        <fullName evidence="1">Uncharacterized protein</fullName>
    </submittedName>
</protein>
<dbReference type="Gene3D" id="3.30.1330.40">
    <property type="entry name" value="RutC-like"/>
    <property type="match status" value="1"/>
</dbReference>
<reference evidence="1 2" key="1">
    <citation type="submission" date="2019-07" db="EMBL/GenBank/DDBJ databases">
        <title>Finished genome of Venturia effusa.</title>
        <authorList>
            <person name="Young C.A."/>
            <person name="Cox M.P."/>
            <person name="Ganley A.R.D."/>
            <person name="David W.J."/>
        </authorList>
    </citation>
    <scope>NUCLEOTIDE SEQUENCE [LARGE SCALE GENOMIC DNA]</scope>
    <source>
        <strain evidence="2">albino</strain>
    </source>
</reference>
<dbReference type="Pfam" id="PF01042">
    <property type="entry name" value="Ribonuc_L-PSP"/>
    <property type="match status" value="1"/>
</dbReference>
<name>A0A517L1H0_9PEZI</name>
<dbReference type="EMBL" id="CP042187">
    <property type="protein sequence ID" value="QDS69480.1"/>
    <property type="molecule type" value="Genomic_DNA"/>
</dbReference>
<proteinExistence type="predicted"/>
<keyword evidence="2" id="KW-1185">Reference proteome</keyword>
<evidence type="ECO:0000313" key="1">
    <source>
        <dbReference type="EMBL" id="QDS69480.1"/>
    </source>
</evidence>
<evidence type="ECO:0000313" key="2">
    <source>
        <dbReference type="Proteomes" id="UP000316270"/>
    </source>
</evidence>
<dbReference type="PANTHER" id="PTHR43857:SF1">
    <property type="entry name" value="YJGH FAMILY PROTEIN"/>
    <property type="match status" value="1"/>
</dbReference>
<sequence>MSQLQRYTYPGIGVWAEENLSYTQAIRVGNTIICSGQGGWDPNQDIRQGIHLHEDLEKEINQAFANCDLNLKNAGGKGWSQVYRVTTYSTDVKSQSEIIIANLRKWMPEHKATWTQLGVKELGLDTMHFEIDVEAYDEEGAEEARKAKAT</sequence>